<dbReference type="Proteomes" id="UP000001364">
    <property type="component" value="Chromosome"/>
</dbReference>
<evidence type="ECO:0000313" key="4">
    <source>
        <dbReference type="EMBL" id="ACL96719.1"/>
    </source>
</evidence>
<evidence type="ECO:0000256" key="2">
    <source>
        <dbReference type="ARBA" id="ARBA00023180"/>
    </source>
</evidence>
<name>A0A0H3CB70_CAUVN</name>
<dbReference type="RefSeq" id="YP_002518627.1">
    <property type="nucleotide sequence ID" value="NC_011916.1"/>
</dbReference>
<keyword evidence="5" id="KW-1185">Reference proteome</keyword>
<keyword evidence="3" id="KW-0732">Signal</keyword>
<dbReference type="PANTHER" id="PTHR42970:SF1">
    <property type="entry name" value="PECTATE LYASE C-RELATED"/>
    <property type="match status" value="1"/>
</dbReference>
<evidence type="ECO:0000256" key="1">
    <source>
        <dbReference type="ARBA" id="ARBA00022723"/>
    </source>
</evidence>
<keyword evidence="4" id="KW-0456">Lyase</keyword>
<dbReference type="GO" id="GO:0016829">
    <property type="term" value="F:lyase activity"/>
    <property type="evidence" value="ECO:0007669"/>
    <property type="project" value="UniProtKB-KW"/>
</dbReference>
<proteinExistence type="predicted"/>
<dbReference type="GO" id="GO:0046872">
    <property type="term" value="F:metal ion binding"/>
    <property type="evidence" value="ECO:0007669"/>
    <property type="project" value="UniProtKB-KW"/>
</dbReference>
<sequence length="451" mass="47664">MFSRHLRAAAGALALTLAAAPALAGDVTAFPGAEGAGRLSLGGRGGAVLRVTNLNDSGPGSLRAAVEAKGPRTVVFDVAGTISLKSPLKISNPRITIAGQTAPGGGITLRDQTLVVGADDVVIRFIRSRLGAESKVEGDAIWISGGRRIILDHVSASWSVDETLSASARYTEAGQGFHDLTVQWSIIAESLARSIHVKGDHGYGSLIRGGQGSRISFHHNLWANHIARMPRPGNYDGPDKDPVGPLFDFRSNVFYNWGKGYAGYNADKAARAAYNFVDNAYVPGPDTGKRVIFQESNLEAKGYFAGNSMDGVVPADPWSLVTFTITEPAGYRLAAPLDVAPVTPESADKAYERVLADAGASVWRDPVDRRIVEGVRSRQGKVINTQADVGGWPELPVGKALADTDGDGMPDAWEKTRGLNPKSPDGAILAKDGSGWTNLELYLADAAKVRG</sequence>
<dbReference type="PATRIC" id="fig|565050.3.peg.3178"/>
<protein>
    <submittedName>
        <fullName evidence="4">Pectate lyase</fullName>
    </submittedName>
</protein>
<gene>
    <name evidence="4" type="ordered locus">CCNA_03254</name>
</gene>
<dbReference type="GeneID" id="7330848"/>
<dbReference type="EMBL" id="CP001340">
    <property type="protein sequence ID" value="ACL96719.1"/>
    <property type="molecule type" value="Genomic_DNA"/>
</dbReference>
<dbReference type="SUPFAM" id="SSF51126">
    <property type="entry name" value="Pectin lyase-like"/>
    <property type="match status" value="1"/>
</dbReference>
<accession>A0A0H3CB70</accession>
<dbReference type="InterPro" id="IPR011050">
    <property type="entry name" value="Pectin_lyase_fold/virulence"/>
</dbReference>
<dbReference type="InterPro" id="IPR012334">
    <property type="entry name" value="Pectin_lyas_fold"/>
</dbReference>
<dbReference type="InterPro" id="IPR052063">
    <property type="entry name" value="Polysaccharide_Lyase_1"/>
</dbReference>
<feature type="signal peptide" evidence="3">
    <location>
        <begin position="1"/>
        <end position="24"/>
    </location>
</feature>
<dbReference type="OrthoDB" id="8737820at2"/>
<dbReference type="AlphaFoldDB" id="A0A0H3CB70"/>
<keyword evidence="2" id="KW-0325">Glycoprotein</keyword>
<dbReference type="Gene3D" id="2.160.20.10">
    <property type="entry name" value="Single-stranded right-handed beta-helix, Pectin lyase-like"/>
    <property type="match status" value="1"/>
</dbReference>
<dbReference type="KEGG" id="ccs:CCNA_03254"/>
<dbReference type="HOGENOM" id="CLU_016764_2_0_5"/>
<dbReference type="PANTHER" id="PTHR42970">
    <property type="entry name" value="PECTATE LYASE C-RELATED"/>
    <property type="match status" value="1"/>
</dbReference>
<evidence type="ECO:0000313" key="5">
    <source>
        <dbReference type="Proteomes" id="UP000001364"/>
    </source>
</evidence>
<reference evidence="4 5" key="1">
    <citation type="journal article" date="2010" name="J. Bacteriol.">
        <title>The genetic basis of laboratory adaptation in Caulobacter crescentus.</title>
        <authorList>
            <person name="Marks M.E."/>
            <person name="Castro-Rojas C.M."/>
            <person name="Teiling C."/>
            <person name="Du L."/>
            <person name="Kapatral V."/>
            <person name="Walunas T.L."/>
            <person name="Crosson S."/>
        </authorList>
    </citation>
    <scope>NUCLEOTIDE SEQUENCE [LARGE SCALE GENOMIC DNA]</scope>
    <source>
        <strain evidence="5">NA1000 / CB15N</strain>
    </source>
</reference>
<dbReference type="RefSeq" id="WP_010920988.1">
    <property type="nucleotide sequence ID" value="NC_011916.1"/>
</dbReference>
<feature type="chain" id="PRO_5002605926" evidence="3">
    <location>
        <begin position="25"/>
        <end position="451"/>
    </location>
</feature>
<keyword evidence="1" id="KW-0479">Metal-binding</keyword>
<dbReference type="SMR" id="A0A0H3CB70"/>
<evidence type="ECO:0000256" key="3">
    <source>
        <dbReference type="SAM" id="SignalP"/>
    </source>
</evidence>
<organism evidence="4 5">
    <name type="scientific">Caulobacter vibrioides (strain NA1000 / CB15N)</name>
    <name type="common">Caulobacter crescentus</name>
    <dbReference type="NCBI Taxonomy" id="565050"/>
    <lineage>
        <taxon>Bacteria</taxon>
        <taxon>Pseudomonadati</taxon>
        <taxon>Pseudomonadota</taxon>
        <taxon>Alphaproteobacteria</taxon>
        <taxon>Caulobacterales</taxon>
        <taxon>Caulobacteraceae</taxon>
        <taxon>Caulobacter</taxon>
    </lineage>
</organism>